<comment type="caution">
    <text evidence="1">The sequence shown here is derived from an EMBL/GenBank/DDBJ whole genome shotgun (WGS) entry which is preliminary data.</text>
</comment>
<organism evidence="1 2">
    <name type="scientific">Candidatus Bilamarchaeum dharawalense</name>
    <dbReference type="NCBI Taxonomy" id="2885759"/>
    <lineage>
        <taxon>Archaea</taxon>
        <taxon>Candidatus Micrarchaeota</taxon>
        <taxon>Candidatus Micrarchaeia</taxon>
        <taxon>Candidatus Anstonellales</taxon>
        <taxon>Candidatus Bilamarchaeaceae</taxon>
        <taxon>Candidatus Bilamarchaeum</taxon>
    </lineage>
</organism>
<protein>
    <submittedName>
        <fullName evidence="1">Uncharacterized protein</fullName>
    </submittedName>
</protein>
<accession>A0A5E4LRB9</accession>
<evidence type="ECO:0000313" key="2">
    <source>
        <dbReference type="Proteomes" id="UP000789941"/>
    </source>
</evidence>
<evidence type="ECO:0000313" key="1">
    <source>
        <dbReference type="EMBL" id="VVC04111.1"/>
    </source>
</evidence>
<proteinExistence type="predicted"/>
<dbReference type="AlphaFoldDB" id="A0A5E4LRB9"/>
<name>A0A5E4LRB9_9ARCH</name>
<dbReference type="Proteomes" id="UP000789941">
    <property type="component" value="Unassembled WGS sequence"/>
</dbReference>
<sequence length="88" mass="9788">MAEVLQDVKKAKPPNLSELPIASRTERREYDELTTLSRAGGNFRVPSEATYSTVPKADRSVAVADRAQKLFNEGNPLDRRFAALVEKV</sequence>
<gene>
    <name evidence="1" type="ORF">LFW2832_00747</name>
</gene>
<dbReference type="EMBL" id="CABMJJ010000009">
    <property type="protein sequence ID" value="VVC04111.1"/>
    <property type="molecule type" value="Genomic_DNA"/>
</dbReference>
<reference evidence="1 2" key="1">
    <citation type="submission" date="2019-08" db="EMBL/GenBank/DDBJ databases">
        <authorList>
            <person name="Vazquez-Campos X."/>
        </authorList>
    </citation>
    <scope>NUCLEOTIDE SEQUENCE [LARGE SCALE GENOMIC DNA]</scope>
    <source>
        <strain evidence="1">LFW-283_2</strain>
    </source>
</reference>